<sequence>MERVRGWAEIDLDAFEWNLDRIAAAAGAGTDVMLVVKADAYGHGAVRLALCAQARGVHGFCVGTAAEAVELRRAGVSGRILLLGTLVDEEAEVVLDHGIEICVHSTDRCLHLDALARRRDSRARVHLNADTGMGRLGVPCERADVLIDALRSMSGIEVVGLMTHIAPSRGLRDEEGARQFERFGELCRTLAERGELPGLVHAANSASLFSGGARTLASLELPTRLAVRAGIAAFGMLAEGVDENSDLRPILSFSTRVVFFKDVPTGTPIGYDGTWRAERPTRVATLPVGYDDGMNWRAGNRAQVLVRGQRVPVIGRVSMDYTTIDVTDVPGVEVGDRVTVLGRQGEQSIDALELARVCGTIPYEITCNLGRRVPRVTVRSEHRDALVPEPTSAR</sequence>
<dbReference type="GO" id="GO:0030632">
    <property type="term" value="P:D-alanine biosynthetic process"/>
    <property type="evidence" value="ECO:0007669"/>
    <property type="project" value="UniProtKB-UniRule"/>
</dbReference>
<evidence type="ECO:0000259" key="7">
    <source>
        <dbReference type="SMART" id="SM01005"/>
    </source>
</evidence>
<dbReference type="CDD" id="cd00430">
    <property type="entry name" value="PLPDE_III_AR"/>
    <property type="match status" value="1"/>
</dbReference>
<dbReference type="InterPro" id="IPR000821">
    <property type="entry name" value="Ala_racemase"/>
</dbReference>
<dbReference type="RefSeq" id="WP_419185901.1">
    <property type="nucleotide sequence ID" value="NZ_CP036290.1"/>
</dbReference>
<keyword evidence="2 4" id="KW-0663">Pyridoxal phosphate</keyword>
<keyword evidence="3 4" id="KW-0413">Isomerase</keyword>
<dbReference type="InterPro" id="IPR011079">
    <property type="entry name" value="Ala_racemase_C"/>
</dbReference>
<comment type="similarity">
    <text evidence="4">Belongs to the alanine racemase family.</text>
</comment>
<dbReference type="InterPro" id="IPR001608">
    <property type="entry name" value="Ala_racemase_N"/>
</dbReference>
<dbReference type="SUPFAM" id="SSF51419">
    <property type="entry name" value="PLP-binding barrel"/>
    <property type="match status" value="1"/>
</dbReference>
<dbReference type="Pfam" id="PF01168">
    <property type="entry name" value="Ala_racemase_N"/>
    <property type="match status" value="1"/>
</dbReference>
<dbReference type="GO" id="GO:0008784">
    <property type="term" value="F:alanine racemase activity"/>
    <property type="evidence" value="ECO:0007669"/>
    <property type="project" value="UniProtKB-UniRule"/>
</dbReference>
<dbReference type="HAMAP" id="MF_01201">
    <property type="entry name" value="Ala_racemase"/>
    <property type="match status" value="1"/>
</dbReference>
<dbReference type="InterPro" id="IPR009006">
    <property type="entry name" value="Ala_racemase/Decarboxylase_C"/>
</dbReference>
<protein>
    <recommendedName>
        <fullName evidence="4">Alanine racemase</fullName>
        <ecNumber evidence="4">5.1.1.1</ecNumber>
    </recommendedName>
</protein>
<dbReference type="InterPro" id="IPR020622">
    <property type="entry name" value="Ala_racemase_pyridoxalP-BS"/>
</dbReference>
<gene>
    <name evidence="8" type="primary">alr</name>
    <name evidence="8" type="ORF">Pla163_26360</name>
</gene>
<feature type="domain" description="Alanine racemase C-terminal" evidence="7">
    <location>
        <begin position="250"/>
        <end position="378"/>
    </location>
</feature>
<dbReference type="PANTHER" id="PTHR30511:SF0">
    <property type="entry name" value="ALANINE RACEMASE, CATABOLIC-RELATED"/>
    <property type="match status" value="1"/>
</dbReference>
<evidence type="ECO:0000313" key="8">
    <source>
        <dbReference type="EMBL" id="QDU85505.1"/>
    </source>
</evidence>
<keyword evidence="9" id="KW-1185">Reference proteome</keyword>
<feature type="modified residue" description="N6-(pyridoxal phosphate)lysine" evidence="4 5">
    <location>
        <position position="37"/>
    </location>
</feature>
<dbReference type="SMART" id="SM01005">
    <property type="entry name" value="Ala_racemase_C"/>
    <property type="match status" value="1"/>
</dbReference>
<accession>A0A518D237</accession>
<dbReference type="Gene3D" id="3.20.20.10">
    <property type="entry name" value="Alanine racemase"/>
    <property type="match status" value="1"/>
</dbReference>
<comment type="cofactor">
    <cofactor evidence="1 4 5">
        <name>pyridoxal 5'-phosphate</name>
        <dbReference type="ChEBI" id="CHEBI:597326"/>
    </cofactor>
</comment>
<name>A0A518D237_9BACT</name>
<evidence type="ECO:0000256" key="1">
    <source>
        <dbReference type="ARBA" id="ARBA00001933"/>
    </source>
</evidence>
<organism evidence="8 9">
    <name type="scientific">Rohdeia mirabilis</name>
    <dbReference type="NCBI Taxonomy" id="2528008"/>
    <lineage>
        <taxon>Bacteria</taxon>
        <taxon>Pseudomonadati</taxon>
        <taxon>Planctomycetota</taxon>
        <taxon>Planctomycetia</taxon>
        <taxon>Planctomycetia incertae sedis</taxon>
        <taxon>Rohdeia</taxon>
    </lineage>
</organism>
<reference evidence="8 9" key="1">
    <citation type="submission" date="2019-02" db="EMBL/GenBank/DDBJ databases">
        <title>Deep-cultivation of Planctomycetes and their phenomic and genomic characterization uncovers novel biology.</title>
        <authorList>
            <person name="Wiegand S."/>
            <person name="Jogler M."/>
            <person name="Boedeker C."/>
            <person name="Pinto D."/>
            <person name="Vollmers J."/>
            <person name="Rivas-Marin E."/>
            <person name="Kohn T."/>
            <person name="Peeters S.H."/>
            <person name="Heuer A."/>
            <person name="Rast P."/>
            <person name="Oberbeckmann S."/>
            <person name="Bunk B."/>
            <person name="Jeske O."/>
            <person name="Meyerdierks A."/>
            <person name="Storesund J.E."/>
            <person name="Kallscheuer N."/>
            <person name="Luecker S."/>
            <person name="Lage O.M."/>
            <person name="Pohl T."/>
            <person name="Merkel B.J."/>
            <person name="Hornburger P."/>
            <person name="Mueller R.-W."/>
            <person name="Bruemmer F."/>
            <person name="Labrenz M."/>
            <person name="Spormann A.M."/>
            <person name="Op den Camp H."/>
            <person name="Overmann J."/>
            <person name="Amann R."/>
            <person name="Jetten M.S.M."/>
            <person name="Mascher T."/>
            <person name="Medema M.H."/>
            <person name="Devos D.P."/>
            <person name="Kaster A.-K."/>
            <person name="Ovreas L."/>
            <person name="Rohde M."/>
            <person name="Galperin M.Y."/>
            <person name="Jogler C."/>
        </authorList>
    </citation>
    <scope>NUCLEOTIDE SEQUENCE [LARGE SCALE GENOMIC DNA]</scope>
    <source>
        <strain evidence="8 9">Pla163</strain>
    </source>
</reference>
<dbReference type="Pfam" id="PF00842">
    <property type="entry name" value="Ala_racemase_C"/>
    <property type="match status" value="1"/>
</dbReference>
<dbReference type="EMBL" id="CP036290">
    <property type="protein sequence ID" value="QDU85505.1"/>
    <property type="molecule type" value="Genomic_DNA"/>
</dbReference>
<evidence type="ECO:0000256" key="5">
    <source>
        <dbReference type="PIRSR" id="PIRSR600821-50"/>
    </source>
</evidence>
<dbReference type="SUPFAM" id="SSF50621">
    <property type="entry name" value="Alanine racemase C-terminal domain-like"/>
    <property type="match status" value="1"/>
</dbReference>
<proteinExistence type="inferred from homology"/>
<dbReference type="GO" id="GO:0030170">
    <property type="term" value="F:pyridoxal phosphate binding"/>
    <property type="evidence" value="ECO:0007669"/>
    <property type="project" value="UniProtKB-UniRule"/>
</dbReference>
<feature type="binding site" evidence="4 6">
    <location>
        <position position="319"/>
    </location>
    <ligand>
        <name>substrate</name>
    </ligand>
</feature>
<dbReference type="Gene3D" id="2.40.37.10">
    <property type="entry name" value="Lyase, Ornithine Decarboxylase, Chain A, domain 1"/>
    <property type="match status" value="1"/>
</dbReference>
<feature type="binding site" evidence="4 6">
    <location>
        <position position="135"/>
    </location>
    <ligand>
        <name>substrate</name>
    </ligand>
</feature>
<dbReference type="InterPro" id="IPR029066">
    <property type="entry name" value="PLP-binding_barrel"/>
</dbReference>
<dbReference type="AlphaFoldDB" id="A0A518D237"/>
<dbReference type="UniPathway" id="UPA00042">
    <property type="reaction ID" value="UER00497"/>
</dbReference>
<dbReference type="GO" id="GO:0005829">
    <property type="term" value="C:cytosol"/>
    <property type="evidence" value="ECO:0007669"/>
    <property type="project" value="TreeGrafter"/>
</dbReference>
<comment type="function">
    <text evidence="4">Catalyzes the interconversion of L-alanine and D-alanine. May also act on other amino acids.</text>
</comment>
<evidence type="ECO:0000256" key="3">
    <source>
        <dbReference type="ARBA" id="ARBA00023235"/>
    </source>
</evidence>
<dbReference type="Proteomes" id="UP000319342">
    <property type="component" value="Chromosome"/>
</dbReference>
<comment type="catalytic activity">
    <reaction evidence="4">
        <text>L-alanine = D-alanine</text>
        <dbReference type="Rhea" id="RHEA:20249"/>
        <dbReference type="ChEBI" id="CHEBI:57416"/>
        <dbReference type="ChEBI" id="CHEBI:57972"/>
        <dbReference type="EC" id="5.1.1.1"/>
    </reaction>
</comment>
<dbReference type="PANTHER" id="PTHR30511">
    <property type="entry name" value="ALANINE RACEMASE"/>
    <property type="match status" value="1"/>
</dbReference>
<evidence type="ECO:0000256" key="4">
    <source>
        <dbReference type="HAMAP-Rule" id="MF_01201"/>
    </source>
</evidence>
<evidence type="ECO:0000256" key="6">
    <source>
        <dbReference type="PIRSR" id="PIRSR600821-52"/>
    </source>
</evidence>
<evidence type="ECO:0000256" key="2">
    <source>
        <dbReference type="ARBA" id="ARBA00022898"/>
    </source>
</evidence>
<evidence type="ECO:0000313" key="9">
    <source>
        <dbReference type="Proteomes" id="UP000319342"/>
    </source>
</evidence>
<feature type="active site" description="Proton acceptor; specific for L-alanine" evidence="4">
    <location>
        <position position="271"/>
    </location>
</feature>
<dbReference type="PRINTS" id="PR00992">
    <property type="entry name" value="ALARACEMASE"/>
</dbReference>
<dbReference type="NCBIfam" id="TIGR00492">
    <property type="entry name" value="alr"/>
    <property type="match status" value="1"/>
</dbReference>
<dbReference type="PROSITE" id="PS00395">
    <property type="entry name" value="ALANINE_RACEMASE"/>
    <property type="match status" value="1"/>
</dbReference>
<dbReference type="EC" id="5.1.1.1" evidence="4"/>
<comment type="pathway">
    <text evidence="4">Amino-acid biosynthesis; D-alanine biosynthesis; D-alanine from L-alanine: step 1/1.</text>
</comment>
<feature type="active site" description="Proton acceptor; specific for D-alanine" evidence="4">
    <location>
        <position position="37"/>
    </location>
</feature>